<dbReference type="InterPro" id="IPR014782">
    <property type="entry name" value="Peptidase_M1_dom"/>
</dbReference>
<name>A0A4U1J244_9BACT</name>
<evidence type="ECO:0000313" key="3">
    <source>
        <dbReference type="EMBL" id="TKD01165.1"/>
    </source>
</evidence>
<protein>
    <recommendedName>
        <fullName evidence="2">Peptidase M1 membrane alanine aminopeptidase domain-containing protein</fullName>
    </recommendedName>
</protein>
<keyword evidence="1" id="KW-0732">Signal</keyword>
<evidence type="ECO:0000313" key="4">
    <source>
        <dbReference type="Proteomes" id="UP000309215"/>
    </source>
</evidence>
<dbReference type="GO" id="GO:0008237">
    <property type="term" value="F:metallopeptidase activity"/>
    <property type="evidence" value="ECO:0007669"/>
    <property type="project" value="InterPro"/>
</dbReference>
<sequence length="584" mass="61528">MRFPSRSFRHTPRTLFVGLTALVLLAAGCSDDPASNCGVAGCGEGGTGGAGGAGGMGGMGGMGPTGDITANVVRYDYTFDLVTAEAQSKLALDVAEPGGDCYSVSCEASSLTDVTWNEGPAASADFANNALKTCGPGVPAGPTLTVGARTTVSNDTYWGLDVGFSRKKDLAGGDFSYLLSWVGGCDRFGPCDDDPSRMSDFHFEVTHPAGAVVLCPGTLTAGDTKTTCDVTNAPTYSAFAIAADPLWERAPYGSFAGVDLVFYEVPLGTLAASLDKASVGAFMDWITALLGPFPYGKELRIAGGPTAWLGFEHPANIILHQQLDKLQTDYADAMMHVLMHEIVHQWAGDHTTLASAADFVWKEATAEYLGYVFEDLARPEGEAAATRAYWDGVSPLSKHWPRPMDEPAPEVQDFYGDVYGPGPMVLYLQLEPLIGRDAVLAGIADFLSKSGGRSVTELKEALEAASGQDLDAYFDAWVFGKGAPVWPTFAVSATQLDGQATITVTQQNPNGKLFPCVVEVEIKGATETARVGVDFGLAPQDATATMQIPFSEAVATVTLDPDHRLIGTKAGAQPITAARPVWIF</sequence>
<dbReference type="EMBL" id="SSMQ01000041">
    <property type="protein sequence ID" value="TKD01165.1"/>
    <property type="molecule type" value="Genomic_DNA"/>
</dbReference>
<accession>A0A4U1J244</accession>
<evidence type="ECO:0000256" key="1">
    <source>
        <dbReference type="SAM" id="SignalP"/>
    </source>
</evidence>
<dbReference type="InterPro" id="IPR042097">
    <property type="entry name" value="Aminopeptidase_N-like_N_sf"/>
</dbReference>
<dbReference type="PROSITE" id="PS51257">
    <property type="entry name" value="PROKAR_LIPOPROTEIN"/>
    <property type="match status" value="1"/>
</dbReference>
<feature type="chain" id="PRO_5020407686" description="Peptidase M1 membrane alanine aminopeptidase domain-containing protein" evidence="1">
    <location>
        <begin position="27"/>
        <end position="584"/>
    </location>
</feature>
<feature type="domain" description="Peptidase M1 membrane alanine aminopeptidase" evidence="2">
    <location>
        <begin position="326"/>
        <end position="477"/>
    </location>
</feature>
<dbReference type="RefSeq" id="WP_136932857.1">
    <property type="nucleotide sequence ID" value="NZ_SSMQ01000041.1"/>
</dbReference>
<comment type="caution">
    <text evidence="3">The sequence shown here is derived from an EMBL/GenBank/DDBJ whole genome shotgun (WGS) entry which is preliminary data.</text>
</comment>
<reference evidence="3 4" key="1">
    <citation type="submission" date="2019-04" db="EMBL/GenBank/DDBJ databases">
        <authorList>
            <person name="Li Y."/>
            <person name="Wang J."/>
        </authorList>
    </citation>
    <scope>NUCLEOTIDE SEQUENCE [LARGE SCALE GENOMIC DNA]</scope>
    <source>
        <strain evidence="3 4">DSM 14668</strain>
    </source>
</reference>
<dbReference type="OrthoDB" id="9816201at2"/>
<feature type="signal peptide" evidence="1">
    <location>
        <begin position="1"/>
        <end position="26"/>
    </location>
</feature>
<dbReference type="InterPro" id="IPR027268">
    <property type="entry name" value="Peptidase_M4/M1_CTD_sf"/>
</dbReference>
<dbReference type="AlphaFoldDB" id="A0A4U1J244"/>
<dbReference type="SUPFAM" id="SSF55486">
    <property type="entry name" value="Metalloproteases ('zincins'), catalytic domain"/>
    <property type="match status" value="1"/>
</dbReference>
<gene>
    <name evidence="3" type="ORF">E8A74_31695</name>
</gene>
<dbReference type="Proteomes" id="UP000309215">
    <property type="component" value="Unassembled WGS sequence"/>
</dbReference>
<keyword evidence="4" id="KW-1185">Reference proteome</keyword>
<dbReference type="Gene3D" id="1.10.390.10">
    <property type="entry name" value="Neutral Protease Domain 2"/>
    <property type="match status" value="1"/>
</dbReference>
<dbReference type="Pfam" id="PF01433">
    <property type="entry name" value="Peptidase_M1"/>
    <property type="match status" value="1"/>
</dbReference>
<evidence type="ECO:0000259" key="2">
    <source>
        <dbReference type="Pfam" id="PF01433"/>
    </source>
</evidence>
<dbReference type="SUPFAM" id="SSF63737">
    <property type="entry name" value="Leukotriene A4 hydrolase N-terminal domain"/>
    <property type="match status" value="1"/>
</dbReference>
<organism evidence="3 4">
    <name type="scientific">Polyangium fumosum</name>
    <dbReference type="NCBI Taxonomy" id="889272"/>
    <lineage>
        <taxon>Bacteria</taxon>
        <taxon>Pseudomonadati</taxon>
        <taxon>Myxococcota</taxon>
        <taxon>Polyangia</taxon>
        <taxon>Polyangiales</taxon>
        <taxon>Polyangiaceae</taxon>
        <taxon>Polyangium</taxon>
    </lineage>
</organism>
<proteinExistence type="predicted"/>
<dbReference type="GO" id="GO:0008270">
    <property type="term" value="F:zinc ion binding"/>
    <property type="evidence" value="ECO:0007669"/>
    <property type="project" value="InterPro"/>
</dbReference>